<evidence type="ECO:0000313" key="3">
    <source>
        <dbReference type="Proteomes" id="UP001597045"/>
    </source>
</evidence>
<organism evidence="2 3">
    <name type="scientific">Kibdelosporangium lantanae</name>
    <dbReference type="NCBI Taxonomy" id="1497396"/>
    <lineage>
        <taxon>Bacteria</taxon>
        <taxon>Bacillati</taxon>
        <taxon>Actinomycetota</taxon>
        <taxon>Actinomycetes</taxon>
        <taxon>Pseudonocardiales</taxon>
        <taxon>Pseudonocardiaceae</taxon>
        <taxon>Kibdelosporangium</taxon>
    </lineage>
</organism>
<sequence length="137" mass="14163">MRAVACAVVGVVAFTLTAGTAVATTGHAMTISGTVTTPTHYTAAEVALLPQNTYPGHVTGASLLDIVTKAAPVLPPGKNTALRVTLTVTGRHHQRSTFALGELDPNFGNHPAVLTTNHHTIDLTVPGDRGHSRAVQD</sequence>
<feature type="chain" id="PRO_5045418706" evidence="1">
    <location>
        <begin position="24"/>
        <end position="137"/>
    </location>
</feature>
<protein>
    <submittedName>
        <fullName evidence="2">Uncharacterized protein</fullName>
    </submittedName>
</protein>
<feature type="signal peptide" evidence="1">
    <location>
        <begin position="1"/>
        <end position="23"/>
    </location>
</feature>
<keyword evidence="1" id="KW-0732">Signal</keyword>
<accession>A0ABW3MCY0</accession>
<keyword evidence="3" id="KW-1185">Reference proteome</keyword>
<evidence type="ECO:0000313" key="2">
    <source>
        <dbReference type="EMBL" id="MFD1048176.1"/>
    </source>
</evidence>
<feature type="non-terminal residue" evidence="2">
    <location>
        <position position="137"/>
    </location>
</feature>
<dbReference type="Proteomes" id="UP001597045">
    <property type="component" value="Unassembled WGS sequence"/>
</dbReference>
<proteinExistence type="predicted"/>
<evidence type="ECO:0000256" key="1">
    <source>
        <dbReference type="SAM" id="SignalP"/>
    </source>
</evidence>
<reference evidence="3" key="1">
    <citation type="journal article" date="2019" name="Int. J. Syst. Evol. Microbiol.">
        <title>The Global Catalogue of Microorganisms (GCM) 10K type strain sequencing project: providing services to taxonomists for standard genome sequencing and annotation.</title>
        <authorList>
            <consortium name="The Broad Institute Genomics Platform"/>
            <consortium name="The Broad Institute Genome Sequencing Center for Infectious Disease"/>
            <person name="Wu L."/>
            <person name="Ma J."/>
        </authorList>
    </citation>
    <scope>NUCLEOTIDE SEQUENCE [LARGE SCALE GENOMIC DNA]</scope>
    <source>
        <strain evidence="3">JCM 31486</strain>
    </source>
</reference>
<name>A0ABW3MCY0_9PSEU</name>
<dbReference type="EMBL" id="JBHTIS010001443">
    <property type="protein sequence ID" value="MFD1048176.1"/>
    <property type="molecule type" value="Genomic_DNA"/>
</dbReference>
<gene>
    <name evidence="2" type="ORF">ACFQ1S_22865</name>
</gene>
<comment type="caution">
    <text evidence="2">The sequence shown here is derived from an EMBL/GenBank/DDBJ whole genome shotgun (WGS) entry which is preliminary data.</text>
</comment>